<accession>A0A037ZJH7</accession>
<keyword evidence="2" id="KW-0805">Transcription regulation</keyword>
<dbReference type="Pfam" id="PF00356">
    <property type="entry name" value="LacI"/>
    <property type="match status" value="1"/>
</dbReference>
<protein>
    <submittedName>
        <fullName evidence="6">LacI family transcriptional regulator</fullName>
    </submittedName>
</protein>
<dbReference type="InterPro" id="IPR000843">
    <property type="entry name" value="HTH_LacI"/>
</dbReference>
<dbReference type="Pfam" id="PF13377">
    <property type="entry name" value="Peripla_BP_3"/>
    <property type="match status" value="1"/>
</dbReference>
<dbReference type="CDD" id="cd01392">
    <property type="entry name" value="HTH_LacI"/>
    <property type="match status" value="1"/>
</dbReference>
<evidence type="ECO:0000256" key="3">
    <source>
        <dbReference type="ARBA" id="ARBA00023125"/>
    </source>
</evidence>
<dbReference type="GO" id="GO:0003700">
    <property type="term" value="F:DNA-binding transcription factor activity"/>
    <property type="evidence" value="ECO:0007669"/>
    <property type="project" value="TreeGrafter"/>
</dbReference>
<dbReference type="Gene3D" id="3.40.50.2300">
    <property type="match status" value="2"/>
</dbReference>
<dbReference type="PROSITE" id="PS50932">
    <property type="entry name" value="HTH_LACI_2"/>
    <property type="match status" value="1"/>
</dbReference>
<dbReference type="InterPro" id="IPR010982">
    <property type="entry name" value="Lambda_DNA-bd_dom_sf"/>
</dbReference>
<keyword evidence="7" id="KW-1185">Reference proteome</keyword>
<dbReference type="CDD" id="cd06288">
    <property type="entry name" value="PBP1_sucrose_transcription_regulator"/>
    <property type="match status" value="1"/>
</dbReference>
<dbReference type="AlphaFoldDB" id="A0A037ZJH7"/>
<dbReference type="SUPFAM" id="SSF53822">
    <property type="entry name" value="Periplasmic binding protein-like I"/>
    <property type="match status" value="1"/>
</dbReference>
<dbReference type="OrthoDB" id="60111at2"/>
<dbReference type="PRINTS" id="PR00036">
    <property type="entry name" value="HTHLACI"/>
</dbReference>
<dbReference type="InterPro" id="IPR046335">
    <property type="entry name" value="LacI/GalR-like_sensor"/>
</dbReference>
<keyword evidence="1" id="KW-0678">Repressor</keyword>
<evidence type="ECO:0000256" key="2">
    <source>
        <dbReference type="ARBA" id="ARBA00023015"/>
    </source>
</evidence>
<evidence type="ECO:0000259" key="5">
    <source>
        <dbReference type="PROSITE" id="PS50932"/>
    </source>
</evidence>
<evidence type="ECO:0000313" key="7">
    <source>
        <dbReference type="Proteomes" id="UP000026249"/>
    </source>
</evidence>
<proteinExistence type="predicted"/>
<comment type="caution">
    <text evidence="6">The sequence shown here is derived from an EMBL/GenBank/DDBJ whole genome shotgun (WGS) entry which is preliminary data.</text>
</comment>
<sequence length="363" mass="38709">MATIYDVAKHAGVSPKTVSRVLNKDAPVSQKTQRAVAEAMDALGYVPSHAARTMKSNKSGLIGLITGAISNADDVSTAAGLPDLLIVQGAQRVIERSNKTLLISDTGGQQDRVPDLVRTFQEHRVEGILYVADYHKPLELALPGRGIPKVLVNCFDQSGTPAVVPDDEGGQHALTKSVIAHGHRRIAYLTLAQGQEATTLRLAGFRRALSEAGIAYDASLVKAGDLFGTPGERQLIWDALDKFLQRDEPPTAICCGNDRLAMAVYSVLRSRGVAVPEQISVVGYDDHRLISETLFPALTTAELPYSAMGARAAQVLLELLSGTGEVSSEIVRVAGPVKLRGSLVAPTNGTNSQIIHLKGRNEI</sequence>
<keyword evidence="4" id="KW-0804">Transcription</keyword>
<feature type="domain" description="HTH lacI-type" evidence="5">
    <location>
        <begin position="2"/>
        <end position="56"/>
    </location>
</feature>
<dbReference type="PROSITE" id="PS00356">
    <property type="entry name" value="HTH_LACI_1"/>
    <property type="match status" value="1"/>
</dbReference>
<dbReference type="InterPro" id="IPR028082">
    <property type="entry name" value="Peripla_BP_I"/>
</dbReference>
<gene>
    <name evidence="6" type="ORF">ACMU_14415</name>
</gene>
<dbReference type="PANTHER" id="PTHR30146:SF148">
    <property type="entry name" value="HTH-TYPE TRANSCRIPTIONAL REPRESSOR PURR-RELATED"/>
    <property type="match status" value="1"/>
</dbReference>
<dbReference type="STRING" id="1454373.ACMU_14415"/>
<dbReference type="RefSeq" id="WP_051588315.1">
    <property type="nucleotide sequence ID" value="NZ_JFKE01000005.1"/>
</dbReference>
<dbReference type="EMBL" id="JFKE01000005">
    <property type="protein sequence ID" value="KAJ54951.1"/>
    <property type="molecule type" value="Genomic_DNA"/>
</dbReference>
<dbReference type="GO" id="GO:0000976">
    <property type="term" value="F:transcription cis-regulatory region binding"/>
    <property type="evidence" value="ECO:0007669"/>
    <property type="project" value="TreeGrafter"/>
</dbReference>
<evidence type="ECO:0000256" key="4">
    <source>
        <dbReference type="ARBA" id="ARBA00023163"/>
    </source>
</evidence>
<keyword evidence="3" id="KW-0238">DNA-binding</keyword>
<dbReference type="Proteomes" id="UP000026249">
    <property type="component" value="Unassembled WGS sequence"/>
</dbReference>
<evidence type="ECO:0000313" key="6">
    <source>
        <dbReference type="EMBL" id="KAJ54951.1"/>
    </source>
</evidence>
<name>A0A037ZJH7_9RHOB</name>
<organism evidence="6 7">
    <name type="scientific">Actibacterium mucosum KCTC 23349</name>
    <dbReference type="NCBI Taxonomy" id="1454373"/>
    <lineage>
        <taxon>Bacteria</taxon>
        <taxon>Pseudomonadati</taxon>
        <taxon>Pseudomonadota</taxon>
        <taxon>Alphaproteobacteria</taxon>
        <taxon>Rhodobacterales</taxon>
        <taxon>Roseobacteraceae</taxon>
        <taxon>Actibacterium</taxon>
    </lineage>
</organism>
<reference evidence="6 7" key="1">
    <citation type="submission" date="2014-03" db="EMBL/GenBank/DDBJ databases">
        <title>Draft Genome Sequence of Actibacterium mucosum KCTC 23349, a Marine Alphaproteobacterium with Complex Ionic Requirements Isolated from Mediterranean Seawater at Malvarrosa Beach, Valencia, Spain.</title>
        <authorList>
            <person name="Arahal D.R."/>
            <person name="Shao Z."/>
            <person name="Lai Q."/>
            <person name="Pujalte M.J."/>
        </authorList>
    </citation>
    <scope>NUCLEOTIDE SEQUENCE [LARGE SCALE GENOMIC DNA]</scope>
    <source>
        <strain evidence="6 7">KCTC 23349</strain>
    </source>
</reference>
<evidence type="ECO:0000256" key="1">
    <source>
        <dbReference type="ARBA" id="ARBA00022491"/>
    </source>
</evidence>
<dbReference type="SMART" id="SM00354">
    <property type="entry name" value="HTH_LACI"/>
    <property type="match status" value="1"/>
</dbReference>
<dbReference type="Gene3D" id="1.10.260.40">
    <property type="entry name" value="lambda repressor-like DNA-binding domains"/>
    <property type="match status" value="1"/>
</dbReference>
<dbReference type="PANTHER" id="PTHR30146">
    <property type="entry name" value="LACI-RELATED TRANSCRIPTIONAL REPRESSOR"/>
    <property type="match status" value="1"/>
</dbReference>
<dbReference type="SUPFAM" id="SSF47413">
    <property type="entry name" value="lambda repressor-like DNA-binding domains"/>
    <property type="match status" value="1"/>
</dbReference>